<keyword evidence="7" id="KW-0658">Purine biosynthesis</keyword>
<evidence type="ECO:0000256" key="9">
    <source>
        <dbReference type="ARBA" id="ARBA00030409"/>
    </source>
</evidence>
<dbReference type="GO" id="GO:0005524">
    <property type="term" value="F:ATP binding"/>
    <property type="evidence" value="ECO:0007669"/>
    <property type="project" value="UniProtKB-KW"/>
</dbReference>
<dbReference type="Pfam" id="PF01259">
    <property type="entry name" value="SAICAR_synt"/>
    <property type="match status" value="1"/>
</dbReference>
<dbReference type="PROSITE" id="PS01057">
    <property type="entry name" value="SAICAR_SYNTHETASE_1"/>
    <property type="match status" value="1"/>
</dbReference>
<dbReference type="Gene3D" id="3.30.470.20">
    <property type="entry name" value="ATP-grasp fold, B domain"/>
    <property type="match status" value="1"/>
</dbReference>
<dbReference type="FunFam" id="3.30.470.20:FF:000015">
    <property type="entry name" value="Phosphoribosylaminoimidazole-succinocarboxamide synthase"/>
    <property type="match status" value="1"/>
</dbReference>
<dbReference type="Proteomes" id="UP000827284">
    <property type="component" value="Unassembled WGS sequence"/>
</dbReference>
<dbReference type="GO" id="GO:0006189">
    <property type="term" value="P:'de novo' IMP biosynthetic process"/>
    <property type="evidence" value="ECO:0007669"/>
    <property type="project" value="TreeGrafter"/>
</dbReference>
<dbReference type="EC" id="6.3.2.6" evidence="3"/>
<dbReference type="InterPro" id="IPR018236">
    <property type="entry name" value="SAICAR_synthetase_CS"/>
</dbReference>
<evidence type="ECO:0000256" key="1">
    <source>
        <dbReference type="ARBA" id="ARBA00004672"/>
    </source>
</evidence>
<evidence type="ECO:0000256" key="7">
    <source>
        <dbReference type="ARBA" id="ARBA00022755"/>
    </source>
</evidence>
<dbReference type="PANTHER" id="PTHR43700">
    <property type="entry name" value="PHOSPHORIBOSYLAMINOIMIDAZOLE-SUCCINOCARBOXAMIDE SYNTHASE"/>
    <property type="match status" value="1"/>
</dbReference>
<dbReference type="AlphaFoldDB" id="A0A9P3LUT4"/>
<keyword evidence="5" id="KW-0436">Ligase</keyword>
<protein>
    <recommendedName>
        <fullName evidence="4">Phosphoribosylaminoimidazole-succinocarboxamide synthase</fullName>
        <ecNumber evidence="3">6.3.2.6</ecNumber>
    </recommendedName>
    <alternativeName>
        <fullName evidence="9">SAICAR synthetase</fullName>
    </alternativeName>
</protein>
<keyword evidence="8" id="KW-0067">ATP-binding</keyword>
<comment type="similarity">
    <text evidence="2">Belongs to the SAICAR synthetase family.</text>
</comment>
<dbReference type="EMBL" id="BQFW01000005">
    <property type="protein sequence ID" value="GJJ71259.1"/>
    <property type="molecule type" value="Genomic_DNA"/>
</dbReference>
<sequence length="300" mass="33676">MSAVVTTSCPDLELIASGKVRDLYRIDASTLLFVATDRISAFDVIMDNGIPNKGKLLTEISIFWFSLLKDVLPNHFITANFDEFPAKVQPYRAQLEGRSMLVKSLRVLPIESIVRGYITGSAWSEYKKKGTVCDIQLPAGMQQSQAFPEPLWTPSTKAEIGDHDENIHPSKAAGIIGEKHAADMARISVELYTKARDYALERGIIIADTKFEFGVDENDTLYLIDEVLTPDSSRFWPASSYKLGVEQDSFDKQYLRNYLLNSGFDKNKDKGITLPEDIIAETMKKYQEAYKLLTGKDAQL</sequence>
<keyword evidence="6" id="KW-0547">Nucleotide-binding</keyword>
<evidence type="ECO:0000256" key="3">
    <source>
        <dbReference type="ARBA" id="ARBA00012217"/>
    </source>
</evidence>
<dbReference type="Gene3D" id="3.30.200.20">
    <property type="entry name" value="Phosphorylase Kinase, domain 1"/>
    <property type="match status" value="1"/>
</dbReference>
<dbReference type="PANTHER" id="PTHR43700:SF1">
    <property type="entry name" value="PHOSPHORIBOSYLAMINOIMIDAZOLE-SUCCINOCARBOXAMIDE SYNTHASE"/>
    <property type="match status" value="1"/>
</dbReference>
<proteinExistence type="inferred from homology"/>
<dbReference type="FunFam" id="3.30.200.20:FF:000392">
    <property type="entry name" value="Phosphoribosylaminoimidazole-succinocarboxamide synthase"/>
    <property type="match status" value="1"/>
</dbReference>
<dbReference type="InterPro" id="IPR028923">
    <property type="entry name" value="SAICAR_synt/ADE2_N"/>
</dbReference>
<dbReference type="SUPFAM" id="SSF56104">
    <property type="entry name" value="SAICAR synthase-like"/>
    <property type="match status" value="1"/>
</dbReference>
<dbReference type="GO" id="GO:0005737">
    <property type="term" value="C:cytoplasm"/>
    <property type="evidence" value="ECO:0007669"/>
    <property type="project" value="TreeGrafter"/>
</dbReference>
<dbReference type="OrthoDB" id="9991235at2759"/>
<dbReference type="NCBIfam" id="NF010568">
    <property type="entry name" value="PRK13961.1"/>
    <property type="match status" value="1"/>
</dbReference>
<evidence type="ECO:0000313" key="11">
    <source>
        <dbReference type="EMBL" id="GJJ71259.1"/>
    </source>
</evidence>
<name>A0A9P3LUT4_9FUNG</name>
<keyword evidence="12" id="KW-1185">Reference proteome</keyword>
<gene>
    <name evidence="11" type="ORF">EMPS_03609</name>
</gene>
<dbReference type="PROSITE" id="PS01058">
    <property type="entry name" value="SAICAR_SYNTHETASE_2"/>
    <property type="match status" value="1"/>
</dbReference>
<comment type="caution">
    <text evidence="11">The sequence shown here is derived from an EMBL/GenBank/DDBJ whole genome shotgun (WGS) entry which is preliminary data.</text>
</comment>
<dbReference type="HAMAP" id="MF_00137">
    <property type="entry name" value="SAICAR_synth"/>
    <property type="match status" value="1"/>
</dbReference>
<evidence type="ECO:0000256" key="5">
    <source>
        <dbReference type="ARBA" id="ARBA00022598"/>
    </source>
</evidence>
<reference evidence="11" key="1">
    <citation type="submission" date="2021-11" db="EMBL/GenBank/DDBJ databases">
        <authorList>
            <person name="Herlambang A."/>
            <person name="Guo Y."/>
            <person name="Takashima Y."/>
            <person name="Nishizawa T."/>
        </authorList>
    </citation>
    <scope>NUCLEOTIDE SEQUENCE</scope>
    <source>
        <strain evidence="11">E1425</strain>
    </source>
</reference>
<accession>A0A9P3LUT4</accession>
<evidence type="ECO:0000256" key="8">
    <source>
        <dbReference type="ARBA" id="ARBA00022840"/>
    </source>
</evidence>
<evidence type="ECO:0000256" key="2">
    <source>
        <dbReference type="ARBA" id="ARBA00010190"/>
    </source>
</evidence>
<dbReference type="InterPro" id="IPR001636">
    <property type="entry name" value="SAICAR_synth"/>
</dbReference>
<evidence type="ECO:0000256" key="6">
    <source>
        <dbReference type="ARBA" id="ARBA00022741"/>
    </source>
</evidence>
<dbReference type="NCBIfam" id="TIGR00081">
    <property type="entry name" value="purC"/>
    <property type="match status" value="1"/>
</dbReference>
<comment type="pathway">
    <text evidence="1">Purine metabolism; IMP biosynthesis via de novo pathway; 5-amino-1-(5-phospho-D-ribosyl)imidazole-4-carboxamide from 5-amino-1-(5-phospho-D-ribosyl)imidazole-4-carboxylate: step 1/2.</text>
</comment>
<evidence type="ECO:0000259" key="10">
    <source>
        <dbReference type="Pfam" id="PF01259"/>
    </source>
</evidence>
<reference evidence="11" key="2">
    <citation type="journal article" date="2022" name="Microbiol. Resour. Announc.">
        <title>Whole-Genome Sequence of Entomortierella parvispora E1425, a Mucoromycotan Fungus Associated with Burkholderiaceae-Related Endosymbiotic Bacteria.</title>
        <authorList>
            <person name="Herlambang A."/>
            <person name="Guo Y."/>
            <person name="Takashima Y."/>
            <person name="Narisawa K."/>
            <person name="Ohta H."/>
            <person name="Nishizawa T."/>
        </authorList>
    </citation>
    <scope>NUCLEOTIDE SEQUENCE</scope>
    <source>
        <strain evidence="11">E1425</strain>
    </source>
</reference>
<evidence type="ECO:0000313" key="12">
    <source>
        <dbReference type="Proteomes" id="UP000827284"/>
    </source>
</evidence>
<evidence type="ECO:0000256" key="4">
    <source>
        <dbReference type="ARBA" id="ARBA00016460"/>
    </source>
</evidence>
<organism evidence="11 12">
    <name type="scientific">Entomortierella parvispora</name>
    <dbReference type="NCBI Taxonomy" id="205924"/>
    <lineage>
        <taxon>Eukaryota</taxon>
        <taxon>Fungi</taxon>
        <taxon>Fungi incertae sedis</taxon>
        <taxon>Mucoromycota</taxon>
        <taxon>Mortierellomycotina</taxon>
        <taxon>Mortierellomycetes</taxon>
        <taxon>Mortierellales</taxon>
        <taxon>Mortierellaceae</taxon>
        <taxon>Entomortierella</taxon>
    </lineage>
</organism>
<dbReference type="CDD" id="cd01414">
    <property type="entry name" value="SAICAR_synt_Sc"/>
    <property type="match status" value="1"/>
</dbReference>
<feature type="domain" description="SAICAR synthetase/ADE2 N-terminal" evidence="10">
    <location>
        <begin position="15"/>
        <end position="265"/>
    </location>
</feature>
<dbReference type="GO" id="GO:0004639">
    <property type="term" value="F:phosphoribosylaminoimidazolesuccinocarboxamide synthase activity"/>
    <property type="evidence" value="ECO:0007669"/>
    <property type="project" value="UniProtKB-EC"/>
</dbReference>